<dbReference type="RefSeq" id="WP_151647846.1">
    <property type="nucleotide sequence ID" value="NZ_CP044543.1"/>
</dbReference>
<accession>A0A5P6P941</accession>
<evidence type="ECO:0008006" key="3">
    <source>
        <dbReference type="Google" id="ProtNLM"/>
    </source>
</evidence>
<protein>
    <recommendedName>
        <fullName evidence="3">Tyr recombinase domain-containing protein</fullName>
    </recommendedName>
</protein>
<evidence type="ECO:0000313" key="1">
    <source>
        <dbReference type="EMBL" id="QFI74850.1"/>
    </source>
</evidence>
<dbReference type="EMBL" id="CP044543">
    <property type="protein sequence ID" value="QFI74850.1"/>
    <property type="molecule type" value="Genomic_DNA"/>
</dbReference>
<name>A0A5P6P941_9BRAD</name>
<proteinExistence type="predicted"/>
<evidence type="ECO:0000313" key="2">
    <source>
        <dbReference type="Proteomes" id="UP000325641"/>
    </source>
</evidence>
<dbReference type="GO" id="GO:0003677">
    <property type="term" value="F:DNA binding"/>
    <property type="evidence" value="ECO:0007669"/>
    <property type="project" value="InterPro"/>
</dbReference>
<dbReference type="AlphaFoldDB" id="A0A5P6P941"/>
<gene>
    <name evidence="1" type="ORF">F8237_22040</name>
</gene>
<dbReference type="KEGG" id="bbet:F8237_22040"/>
<sequence length="512" mass="57365">MDRPKGGQRRGRIGPDDVKEAAAAAKTAVPGDDAIHDLNDTELPYLTLRRRGKKVSWLVRAFKKTKVIGTPVGIHVDPSYLTLAAARQKAQRVYVELGEAKTEEPPTPALPPPPLSWSVSQLCLGYTAYMSGGRWLNERTRPASPSTVNDIRQAFSHEAVQVLGPMLLIDLDRETVERVRDAIEPKIAGAGVHRAKRKFIVWFKAAMVWAAKKHPFQSGLKDGRDRWWERLTVADPSADEQKAIKARRKLRLLRKSELTVAEIGKVLAAHEQYCAGRTGRDMVGPGVRFGVWWTNFTANRRYTTVKLERNNFKEQDPHNAPGWGRAMWEEDQMKAKEVFWLPLPPVVRDIATFAMTDWKQLVKNEHGDLDSKWVFASTRRTGRDPGNEDVSTYPSALNEHIGKLRAAGVLQDVKYYSLHLARAAMTAFLEKAVSPRAASVTLAHALDDKEQSGMSDVTREFYSVDQLMEEKTVAMKAWSDALIEAFLNAGGTMPAPSVQRRATKLKTKKTPE</sequence>
<dbReference type="OrthoDB" id="8236874at2"/>
<organism evidence="1 2">
    <name type="scientific">Bradyrhizobium betae</name>
    <dbReference type="NCBI Taxonomy" id="244734"/>
    <lineage>
        <taxon>Bacteria</taxon>
        <taxon>Pseudomonadati</taxon>
        <taxon>Pseudomonadota</taxon>
        <taxon>Alphaproteobacteria</taxon>
        <taxon>Hyphomicrobiales</taxon>
        <taxon>Nitrobacteraceae</taxon>
        <taxon>Bradyrhizobium</taxon>
    </lineage>
</organism>
<dbReference type="InterPro" id="IPR011010">
    <property type="entry name" value="DNA_brk_join_enz"/>
</dbReference>
<dbReference type="Proteomes" id="UP000325641">
    <property type="component" value="Chromosome"/>
</dbReference>
<dbReference type="SUPFAM" id="SSF56349">
    <property type="entry name" value="DNA breaking-rejoining enzymes"/>
    <property type="match status" value="1"/>
</dbReference>
<reference evidence="2" key="1">
    <citation type="submission" date="2019-10" db="EMBL/GenBank/DDBJ databases">
        <title>Complete Genome Sequence of Bradyrhizobium betae type strain PL7HG1T.</title>
        <authorList>
            <person name="Bromfield E.S.P."/>
            <person name="Cloutier S."/>
        </authorList>
    </citation>
    <scope>NUCLEOTIDE SEQUENCE [LARGE SCALE GENOMIC DNA]</scope>
    <source>
        <strain evidence="2">PL7HG1</strain>
    </source>
</reference>